<comment type="cofactor">
    <cofactor evidence="1">
        <name>FAD</name>
        <dbReference type="ChEBI" id="CHEBI:57692"/>
    </cofactor>
</comment>
<dbReference type="InterPro" id="IPR006094">
    <property type="entry name" value="Oxid_FAD_bind_N"/>
</dbReference>
<evidence type="ECO:0000259" key="6">
    <source>
        <dbReference type="PROSITE" id="PS51387"/>
    </source>
</evidence>
<dbReference type="Gene3D" id="3.40.462.20">
    <property type="match status" value="1"/>
</dbReference>
<accession>A0A261XVL5</accession>
<evidence type="ECO:0000256" key="5">
    <source>
        <dbReference type="ARBA" id="ARBA00023002"/>
    </source>
</evidence>
<comment type="caution">
    <text evidence="7">The sequence shown here is derived from an EMBL/GenBank/DDBJ whole genome shotgun (WGS) entry which is preliminary data.</text>
</comment>
<dbReference type="SUPFAM" id="SSF56176">
    <property type="entry name" value="FAD-binding/transporter-associated domain-like"/>
    <property type="match status" value="1"/>
</dbReference>
<dbReference type="InterPro" id="IPR036318">
    <property type="entry name" value="FAD-bd_PCMH-like_sf"/>
</dbReference>
<keyword evidence="5" id="KW-0560">Oxidoreductase</keyword>
<evidence type="ECO:0000256" key="4">
    <source>
        <dbReference type="ARBA" id="ARBA00022827"/>
    </source>
</evidence>
<dbReference type="PROSITE" id="PS51387">
    <property type="entry name" value="FAD_PCMH"/>
    <property type="match status" value="1"/>
</dbReference>
<dbReference type="OrthoDB" id="415825at2759"/>
<comment type="similarity">
    <text evidence="2">Belongs to the oxygen-dependent FAD-linked oxidoreductase family.</text>
</comment>
<proteinExistence type="inferred from homology"/>
<dbReference type="InterPro" id="IPR006093">
    <property type="entry name" value="Oxy_OxRdtase_FAD_BS"/>
</dbReference>
<evidence type="ECO:0000256" key="3">
    <source>
        <dbReference type="ARBA" id="ARBA00022630"/>
    </source>
</evidence>
<dbReference type="InterPro" id="IPR016166">
    <property type="entry name" value="FAD-bd_PCMH"/>
</dbReference>
<evidence type="ECO:0000256" key="1">
    <source>
        <dbReference type="ARBA" id="ARBA00001974"/>
    </source>
</evidence>
<dbReference type="InterPro" id="IPR016167">
    <property type="entry name" value="FAD-bd_PCMH_sub1"/>
</dbReference>
<gene>
    <name evidence="7" type="ORF">BZG36_04875</name>
</gene>
<dbReference type="AlphaFoldDB" id="A0A261XVL5"/>
<evidence type="ECO:0000313" key="8">
    <source>
        <dbReference type="Proteomes" id="UP000242875"/>
    </source>
</evidence>
<dbReference type="Gene3D" id="3.30.465.10">
    <property type="match status" value="1"/>
</dbReference>
<dbReference type="PANTHER" id="PTHR42973">
    <property type="entry name" value="BINDING OXIDOREDUCTASE, PUTATIVE (AFU_ORTHOLOGUE AFUA_1G17690)-RELATED"/>
    <property type="match status" value="1"/>
</dbReference>
<reference evidence="7 8" key="1">
    <citation type="journal article" date="2017" name="Mycologia">
        <title>Bifiguratus adelaidae, gen. et sp. nov., a new member of Mucoromycotina in endophytic and soil-dwelling habitats.</title>
        <authorList>
            <person name="Torres-Cruz T.J."/>
            <person name="Billingsley Tobias T.L."/>
            <person name="Almatruk M."/>
            <person name="Hesse C."/>
            <person name="Kuske C.R."/>
            <person name="Desiro A."/>
            <person name="Benucci G.M."/>
            <person name="Bonito G."/>
            <person name="Stajich J.E."/>
            <person name="Dunlap C."/>
            <person name="Arnold A.E."/>
            <person name="Porras-Alfaro A."/>
        </authorList>
    </citation>
    <scope>NUCLEOTIDE SEQUENCE [LARGE SCALE GENOMIC DNA]</scope>
    <source>
        <strain evidence="7 8">AZ0501</strain>
    </source>
</reference>
<name>A0A261XVL5_9FUNG</name>
<sequence length="478" mass="52874">MSTIDQANTNANDKATVALDEKAVEELSSKLRGPLLRPGDADYKQASMIYNRMIDKHPALIVQCEDVADIIAAVNFARDQHLTLAIRGGGHNPSGLSTCDDGLVVDLSRMRRVHVDPIARTAWVDGGCLWKDVNHATDVFGLAAPSGVISTTGVGGLTLGGGVGALARPYGLLVDSLLAVDMVLADGSFVRASREAYPDLFWAIRGGGGNFGVVASFLFKLYPVSKVLGGLMIWRFEDAKKVMQFWRDFMFKEAPDEMNGWFGFMMVPPAPEFPEELHLQKVCAIAWCWIGAPEQGEKLFSTIRDRVPPVLDLIQRMPFPVMQSMFDALYPPGLYSYWKSDFFDSLSDEAIDVNIKHSAQLPSPLSVMHLYPINGAVHRIGKKETAFNYRDAQYVSVILGADANRKSSESLIQWVRAYARDMHPFSMGGGYVNLQMAEGVNQVKASYGENYEELVKIKQKYDPQNFFHVNHNIAPNVS</sequence>
<dbReference type="GO" id="GO:0071949">
    <property type="term" value="F:FAD binding"/>
    <property type="evidence" value="ECO:0007669"/>
    <property type="project" value="InterPro"/>
</dbReference>
<dbReference type="EMBL" id="MVBO01000156">
    <property type="protein sequence ID" value="OZJ02397.1"/>
    <property type="molecule type" value="Genomic_DNA"/>
</dbReference>
<dbReference type="PROSITE" id="PS00862">
    <property type="entry name" value="OX2_COVAL_FAD"/>
    <property type="match status" value="1"/>
</dbReference>
<evidence type="ECO:0000313" key="7">
    <source>
        <dbReference type="EMBL" id="OZJ02397.1"/>
    </source>
</evidence>
<organism evidence="7 8">
    <name type="scientific">Bifiguratus adelaidae</name>
    <dbReference type="NCBI Taxonomy" id="1938954"/>
    <lineage>
        <taxon>Eukaryota</taxon>
        <taxon>Fungi</taxon>
        <taxon>Fungi incertae sedis</taxon>
        <taxon>Mucoromycota</taxon>
        <taxon>Mucoromycotina</taxon>
        <taxon>Endogonomycetes</taxon>
        <taxon>Endogonales</taxon>
        <taxon>Endogonales incertae sedis</taxon>
        <taxon>Bifiguratus</taxon>
    </lineage>
</organism>
<dbReference type="InterPro" id="IPR012951">
    <property type="entry name" value="BBE"/>
</dbReference>
<dbReference type="PANTHER" id="PTHR42973:SF39">
    <property type="entry name" value="FAD-BINDING PCMH-TYPE DOMAIN-CONTAINING PROTEIN"/>
    <property type="match status" value="1"/>
</dbReference>
<feature type="domain" description="FAD-binding PCMH-type" evidence="6">
    <location>
        <begin position="54"/>
        <end position="224"/>
    </location>
</feature>
<dbReference type="Proteomes" id="UP000242875">
    <property type="component" value="Unassembled WGS sequence"/>
</dbReference>
<dbReference type="GO" id="GO:0016491">
    <property type="term" value="F:oxidoreductase activity"/>
    <property type="evidence" value="ECO:0007669"/>
    <property type="project" value="UniProtKB-KW"/>
</dbReference>
<evidence type="ECO:0000256" key="2">
    <source>
        <dbReference type="ARBA" id="ARBA00005466"/>
    </source>
</evidence>
<keyword evidence="3" id="KW-0285">Flavoprotein</keyword>
<dbReference type="InterPro" id="IPR016169">
    <property type="entry name" value="FAD-bd_PCMH_sub2"/>
</dbReference>
<protein>
    <recommendedName>
        <fullName evidence="6">FAD-binding PCMH-type domain-containing protein</fullName>
    </recommendedName>
</protein>
<dbReference type="Pfam" id="PF01565">
    <property type="entry name" value="FAD_binding_4"/>
    <property type="match status" value="1"/>
</dbReference>
<dbReference type="Gene3D" id="3.30.43.10">
    <property type="entry name" value="Uridine Diphospho-n-acetylenolpyruvylglucosamine Reductase, domain 2"/>
    <property type="match status" value="1"/>
</dbReference>
<keyword evidence="4" id="KW-0274">FAD</keyword>
<dbReference type="InterPro" id="IPR050416">
    <property type="entry name" value="FAD-linked_Oxidoreductase"/>
</dbReference>
<dbReference type="Pfam" id="PF08031">
    <property type="entry name" value="BBE"/>
    <property type="match status" value="1"/>
</dbReference>
<keyword evidence="8" id="KW-1185">Reference proteome</keyword>